<evidence type="ECO:0000313" key="2">
    <source>
        <dbReference type="EMBL" id="UQN30597.1"/>
    </source>
</evidence>
<dbReference type="Proteomes" id="UP001055868">
    <property type="component" value="Chromosome"/>
</dbReference>
<reference evidence="2" key="1">
    <citation type="submission" date="2022-05" db="EMBL/GenBank/DDBJ databases">
        <title>Genomic analysis of Brachybacterium sp. CBA3104.</title>
        <authorList>
            <person name="Roh S.W."/>
            <person name="Kim Y.B."/>
            <person name="Kim Y."/>
        </authorList>
    </citation>
    <scope>NUCLEOTIDE SEQUENCE</scope>
    <source>
        <strain evidence="2">CBA3104</strain>
    </source>
</reference>
<dbReference type="EMBL" id="CP097218">
    <property type="protein sequence ID" value="UQN30597.1"/>
    <property type="molecule type" value="Genomic_DNA"/>
</dbReference>
<dbReference type="RefSeq" id="WP_239201727.1">
    <property type="nucleotide sequence ID" value="NZ_CP097218.1"/>
</dbReference>
<evidence type="ECO:0000256" key="1">
    <source>
        <dbReference type="SAM" id="MobiDB-lite"/>
    </source>
</evidence>
<gene>
    <name evidence="2" type="ORF">M4486_04595</name>
</gene>
<sequence length="295" mass="33744">MCAVLHAGSHAQSRELLDSFIREHHKEISRILHRAKRTAHLDDEGDSLMFSYFGQALLHMVDQRWRAKNGGPGTSQVFNYSRNLPMLLEAETRAALREDRRKGMLNDSTGVPGAGAHDRRTSLVEKSRQLYELERETAPSDDELVAFHNERMRATRRDAARQSVLITKQDLRRSEPVALDDPNASSEPALLTQDTPDPGASEREKRIIRIVRRCQQLDREREAARARRMNREPLLLADVARAYFAHHREGIYPTRNDLVRQLGAEKSAARRELGSHLRTVLEMARAAFADYRQPN</sequence>
<feature type="region of interest" description="Disordered" evidence="1">
    <location>
        <begin position="158"/>
        <end position="203"/>
    </location>
</feature>
<name>A0ABY4N7R6_9MICO</name>
<evidence type="ECO:0000313" key="3">
    <source>
        <dbReference type="Proteomes" id="UP001055868"/>
    </source>
</evidence>
<protein>
    <submittedName>
        <fullName evidence="2">Uncharacterized protein</fullName>
    </submittedName>
</protein>
<accession>A0ABY4N7R6</accession>
<keyword evidence="3" id="KW-1185">Reference proteome</keyword>
<organism evidence="2 3">
    <name type="scientific">Brachybacterium kimchii</name>
    <dbReference type="NCBI Taxonomy" id="2942909"/>
    <lineage>
        <taxon>Bacteria</taxon>
        <taxon>Bacillati</taxon>
        <taxon>Actinomycetota</taxon>
        <taxon>Actinomycetes</taxon>
        <taxon>Micrococcales</taxon>
        <taxon>Dermabacteraceae</taxon>
        <taxon>Brachybacterium</taxon>
    </lineage>
</organism>
<proteinExistence type="predicted"/>